<dbReference type="AlphaFoldDB" id="A0A934VXU8"/>
<organism evidence="1 2">
    <name type="scientific">Luteolibacter pohnpeiensis</name>
    <dbReference type="NCBI Taxonomy" id="454153"/>
    <lineage>
        <taxon>Bacteria</taxon>
        <taxon>Pseudomonadati</taxon>
        <taxon>Verrucomicrobiota</taxon>
        <taxon>Verrucomicrobiia</taxon>
        <taxon>Verrucomicrobiales</taxon>
        <taxon>Verrucomicrobiaceae</taxon>
        <taxon>Luteolibacter</taxon>
    </lineage>
</organism>
<dbReference type="Proteomes" id="UP000603141">
    <property type="component" value="Unassembled WGS sequence"/>
</dbReference>
<comment type="caution">
    <text evidence="1">The sequence shown here is derived from an EMBL/GenBank/DDBJ whole genome shotgun (WGS) entry which is preliminary data.</text>
</comment>
<reference evidence="1" key="1">
    <citation type="submission" date="2021-01" db="EMBL/GenBank/DDBJ databases">
        <title>Modified the classification status of verrucomicrobia.</title>
        <authorList>
            <person name="Feng X."/>
        </authorList>
    </citation>
    <scope>NUCLEOTIDE SEQUENCE</scope>
    <source>
        <strain evidence="1">KCTC 22041</strain>
    </source>
</reference>
<protein>
    <submittedName>
        <fullName evidence="1">Uncharacterized protein</fullName>
    </submittedName>
</protein>
<name>A0A934VXU8_9BACT</name>
<evidence type="ECO:0000313" key="2">
    <source>
        <dbReference type="Proteomes" id="UP000603141"/>
    </source>
</evidence>
<keyword evidence="2" id="KW-1185">Reference proteome</keyword>
<accession>A0A934VXU8</accession>
<gene>
    <name evidence="1" type="ORF">JIN85_17545</name>
</gene>
<dbReference type="EMBL" id="JAENIJ010000039">
    <property type="protein sequence ID" value="MBK1884228.1"/>
    <property type="molecule type" value="Genomic_DNA"/>
</dbReference>
<sequence length="175" mass="19327">MCLLLLNFFILGLSGCEIKSTHSAALTEPDTTQTWYSACISQDNGEQFHSELTLATREITKVSISAETSIIVGFLVEKGYKVSKDPGTILMGTEEAPHLAEGSPRTRKEFDATNGWYAIPPAEYKRCRHANRNLHGVERIMENESADPASSSTHMPYCAAFILSQIKFGRRANLA</sequence>
<proteinExistence type="predicted"/>
<dbReference type="RefSeq" id="WP_200273229.1">
    <property type="nucleotide sequence ID" value="NZ_JAENIJ010000039.1"/>
</dbReference>
<evidence type="ECO:0000313" key="1">
    <source>
        <dbReference type="EMBL" id="MBK1884228.1"/>
    </source>
</evidence>